<gene>
    <name evidence="8" type="ORF">SAMN04488539_2229</name>
</gene>
<dbReference type="InterPro" id="IPR013249">
    <property type="entry name" value="RNA_pol_sigma70_r4_t2"/>
</dbReference>
<dbReference type="InterPro" id="IPR013324">
    <property type="entry name" value="RNA_pol_sigma_r3/r4-like"/>
</dbReference>
<comment type="similarity">
    <text evidence="1">Belongs to the sigma-70 factor family. ECF subfamily.</text>
</comment>
<dbReference type="InterPro" id="IPR039425">
    <property type="entry name" value="RNA_pol_sigma-70-like"/>
</dbReference>
<dbReference type="EMBL" id="LT629765">
    <property type="protein sequence ID" value="SDS71207.1"/>
    <property type="molecule type" value="Genomic_DNA"/>
</dbReference>
<evidence type="ECO:0000313" key="9">
    <source>
        <dbReference type="Proteomes" id="UP000182237"/>
    </source>
</evidence>
<sequence length="210" mass="23234">MLVGHTHFLGGYMSDTTAAQRSDQQLVEAYMGGDPRAFAAIVQRHKTRLTYIARRYSRNENDVEDILQEALFKASRSMHTYRADSTLSTWLHRPVMNTGFDHVRAADKRSRDVSLDDGECNADANPALAHDPMTHLDRTILVRQALATLPAAQREALLLIDVMGLSIDSAAGEMGVQPGTVKSRRARARAALAQATELAGERLALPRRQQ</sequence>
<name>A0A1H1UFD4_9CORY</name>
<dbReference type="eggNOG" id="COG1595">
    <property type="taxonomic scope" value="Bacteria"/>
</dbReference>
<dbReference type="PANTHER" id="PTHR43133:SF8">
    <property type="entry name" value="RNA POLYMERASE SIGMA FACTOR HI_1459-RELATED"/>
    <property type="match status" value="1"/>
</dbReference>
<keyword evidence="4" id="KW-0238">DNA-binding</keyword>
<proteinExistence type="inferred from homology"/>
<dbReference type="InterPro" id="IPR007627">
    <property type="entry name" value="RNA_pol_sigma70_r2"/>
</dbReference>
<dbReference type="Gene3D" id="1.10.10.10">
    <property type="entry name" value="Winged helix-like DNA-binding domain superfamily/Winged helix DNA-binding domain"/>
    <property type="match status" value="1"/>
</dbReference>
<protein>
    <submittedName>
        <fullName evidence="8">RNA polymerase sigma-70 factor, ECF subfamily</fullName>
    </submittedName>
</protein>
<dbReference type="Pfam" id="PF04542">
    <property type="entry name" value="Sigma70_r2"/>
    <property type="match status" value="1"/>
</dbReference>
<dbReference type="GO" id="GO:0003677">
    <property type="term" value="F:DNA binding"/>
    <property type="evidence" value="ECO:0007669"/>
    <property type="project" value="UniProtKB-KW"/>
</dbReference>
<dbReference type="Gene3D" id="1.10.1740.10">
    <property type="match status" value="1"/>
</dbReference>
<evidence type="ECO:0000256" key="5">
    <source>
        <dbReference type="ARBA" id="ARBA00023163"/>
    </source>
</evidence>
<dbReference type="InterPro" id="IPR036388">
    <property type="entry name" value="WH-like_DNA-bd_sf"/>
</dbReference>
<dbReference type="AlphaFoldDB" id="A0A1H1UFD4"/>
<dbReference type="InterPro" id="IPR013325">
    <property type="entry name" value="RNA_pol_sigma_r2"/>
</dbReference>
<evidence type="ECO:0000256" key="3">
    <source>
        <dbReference type="ARBA" id="ARBA00023082"/>
    </source>
</evidence>
<keyword evidence="2" id="KW-0805">Transcription regulation</keyword>
<organism evidence="8 9">
    <name type="scientific">Corynebacterium timonense</name>
    <dbReference type="NCBI Taxonomy" id="441500"/>
    <lineage>
        <taxon>Bacteria</taxon>
        <taxon>Bacillati</taxon>
        <taxon>Actinomycetota</taxon>
        <taxon>Actinomycetes</taxon>
        <taxon>Mycobacteriales</taxon>
        <taxon>Corynebacteriaceae</taxon>
        <taxon>Corynebacterium</taxon>
    </lineage>
</organism>
<keyword evidence="9" id="KW-1185">Reference proteome</keyword>
<dbReference type="Proteomes" id="UP000182237">
    <property type="component" value="Chromosome I"/>
</dbReference>
<dbReference type="PANTHER" id="PTHR43133">
    <property type="entry name" value="RNA POLYMERASE ECF-TYPE SIGMA FACTO"/>
    <property type="match status" value="1"/>
</dbReference>
<evidence type="ECO:0000313" key="8">
    <source>
        <dbReference type="EMBL" id="SDS71207.1"/>
    </source>
</evidence>
<dbReference type="SUPFAM" id="SSF88659">
    <property type="entry name" value="Sigma3 and sigma4 domains of RNA polymerase sigma factors"/>
    <property type="match status" value="1"/>
</dbReference>
<evidence type="ECO:0000259" key="6">
    <source>
        <dbReference type="Pfam" id="PF04542"/>
    </source>
</evidence>
<feature type="domain" description="RNA polymerase sigma-70 region 2" evidence="6">
    <location>
        <begin position="41"/>
        <end position="108"/>
    </location>
</feature>
<evidence type="ECO:0000259" key="7">
    <source>
        <dbReference type="Pfam" id="PF08281"/>
    </source>
</evidence>
<dbReference type="InterPro" id="IPR014284">
    <property type="entry name" value="RNA_pol_sigma-70_dom"/>
</dbReference>
<dbReference type="STRING" id="1203190.GCA_000312345_00710"/>
<evidence type="ECO:0000256" key="2">
    <source>
        <dbReference type="ARBA" id="ARBA00023015"/>
    </source>
</evidence>
<dbReference type="SUPFAM" id="SSF88946">
    <property type="entry name" value="Sigma2 domain of RNA polymerase sigma factors"/>
    <property type="match status" value="1"/>
</dbReference>
<dbReference type="Pfam" id="PF08281">
    <property type="entry name" value="Sigma70_r4_2"/>
    <property type="match status" value="1"/>
</dbReference>
<evidence type="ECO:0000256" key="1">
    <source>
        <dbReference type="ARBA" id="ARBA00010641"/>
    </source>
</evidence>
<evidence type="ECO:0000256" key="4">
    <source>
        <dbReference type="ARBA" id="ARBA00023125"/>
    </source>
</evidence>
<dbReference type="GO" id="GO:0006352">
    <property type="term" value="P:DNA-templated transcription initiation"/>
    <property type="evidence" value="ECO:0007669"/>
    <property type="project" value="InterPro"/>
</dbReference>
<reference evidence="8 9" key="1">
    <citation type="submission" date="2016-10" db="EMBL/GenBank/DDBJ databases">
        <authorList>
            <person name="de Groot N.N."/>
        </authorList>
    </citation>
    <scope>NUCLEOTIDE SEQUENCE [LARGE SCALE GENOMIC DNA]</scope>
    <source>
        <strain evidence="8 9">DSM 45434</strain>
    </source>
</reference>
<feature type="domain" description="RNA polymerase sigma factor 70 region 4 type 2" evidence="7">
    <location>
        <begin position="142"/>
        <end position="192"/>
    </location>
</feature>
<keyword evidence="3" id="KW-0731">Sigma factor</keyword>
<dbReference type="GO" id="GO:0016987">
    <property type="term" value="F:sigma factor activity"/>
    <property type="evidence" value="ECO:0007669"/>
    <property type="project" value="UniProtKB-KW"/>
</dbReference>
<accession>A0A1H1UFD4</accession>
<dbReference type="NCBIfam" id="TIGR02937">
    <property type="entry name" value="sigma70-ECF"/>
    <property type="match status" value="1"/>
</dbReference>
<keyword evidence="5" id="KW-0804">Transcription</keyword>